<sequence length="627" mass="71540">MLEPLTYEIEGERYPHWVVTRPEEDWPLYESFTAFLDRVWEHLGLPEPTRAQYEIAHRLQYGADSLEWEKLSEEERQVRHKGLREDIIRAFRGLGKSYITAAFVIWLLMRNPKDEKVMVVSASSGKAKQFVDQTKGIIQSMPEIRWLLEGDRQEGATRRDKADEFDVAGASLSQSHSVTARGITGQITGSRATTLIADDIEIESNSKTEEARQRILNVVLSDFVPVTKTEHGKGDIIFLGTPQTEESVYNVLVIEMGFSCFCIPVRYPTADKRKNYVLITEGREEIDILAPYLRYMRDRSEVREGRAIDTRFSDEEMNAIEAKGRSTFALQYMLDTSLSDAERYPLRQHDLIVFECNPTKAPVTIQWGRHSDKINVIKDIPNLGFSGDYLLRPLFVDQEWRDYEQSVLFVDPSGRGKDETSWTILKALNGILYWVHQGAEIADPEKAMVAIAKDAKRFNVNTVEVEPNFGQGMWVSAFNPILGKIWPGGCTVVESEWAKGQKETRIIDTLEPVLATHRLVVSESLLRHDVDKERVYSVLYQLTHITRDRGCLSHDDGVDSLAGAIAHYTRNMMIDADQAVAAMKEDEFMAELEDFIEGCLEGGVRVRSKRREGETLEERATRDVYQS</sequence>
<reference evidence="2 3" key="1">
    <citation type="submission" date="2008-01" db="EMBL/GenBank/DDBJ databases">
        <authorList>
            <person name="Wagner-Dobler I."/>
            <person name="Ferriera S."/>
            <person name="Johnson J."/>
            <person name="Kravitz S."/>
            <person name="Beeson K."/>
            <person name="Sutton G."/>
            <person name="Rogers Y.-H."/>
            <person name="Friedman R."/>
            <person name="Frazier M."/>
            <person name="Venter J.C."/>
        </authorList>
    </citation>
    <scope>NUCLEOTIDE SEQUENCE [LARGE SCALE GENOMIC DNA]</scope>
    <source>
        <strain evidence="3">DSM 17067 / NCIMB 14079 / DFL-11</strain>
    </source>
</reference>
<dbReference type="EMBL" id="ACCU02000003">
    <property type="protein sequence ID" value="EEE42832.1"/>
    <property type="molecule type" value="Genomic_DNA"/>
</dbReference>
<name>A0A5E8GTJ1_ROSAD</name>
<evidence type="ECO:0000313" key="3">
    <source>
        <dbReference type="Proteomes" id="UP000004703"/>
    </source>
</evidence>
<organism evidence="2 3">
    <name type="scientific">Roseibium alexandrii (strain DSM 17067 / NCIMB 14079 / DFL-11)</name>
    <name type="common">Labrenzia alexandrii</name>
    <dbReference type="NCBI Taxonomy" id="244592"/>
    <lineage>
        <taxon>Bacteria</taxon>
        <taxon>Pseudomonadati</taxon>
        <taxon>Pseudomonadota</taxon>
        <taxon>Alphaproteobacteria</taxon>
        <taxon>Hyphomicrobiales</taxon>
        <taxon>Stappiaceae</taxon>
        <taxon>Roseibium</taxon>
    </lineage>
</organism>
<dbReference type="Proteomes" id="UP000004703">
    <property type="component" value="Chromosome"/>
</dbReference>
<proteinExistence type="predicted"/>
<gene>
    <name evidence="2" type="ORF">SADFL11_PLAS4</name>
</gene>
<feature type="domain" description="Terminase large subunit ribonuclease H-like" evidence="1">
    <location>
        <begin position="410"/>
        <end position="519"/>
    </location>
</feature>
<dbReference type="AlphaFoldDB" id="A0A5E8GTJ1"/>
<reference evidence="2 3" key="2">
    <citation type="submission" date="2013-04" db="EMBL/GenBank/DDBJ databases">
        <authorList>
            <person name="Fiebig A."/>
            <person name="Pradella S."/>
            <person name="Wagner-Doebler I."/>
        </authorList>
    </citation>
    <scope>NUCLEOTIDE SEQUENCE [LARGE SCALE GENOMIC DNA]</scope>
    <source>
        <strain evidence="3">DSM 17067 / NCIMB 14079 / DFL-11</strain>
    </source>
</reference>
<accession>A0A5E8GTJ1</accession>
<dbReference type="Gene3D" id="3.40.50.300">
    <property type="entry name" value="P-loop containing nucleotide triphosphate hydrolases"/>
    <property type="match status" value="1"/>
</dbReference>
<dbReference type="Pfam" id="PF03237">
    <property type="entry name" value="Terminase_6N"/>
    <property type="match status" value="1"/>
</dbReference>
<dbReference type="InterPro" id="IPR027417">
    <property type="entry name" value="P-loop_NTPase"/>
</dbReference>
<dbReference type="Pfam" id="PF22530">
    <property type="entry name" value="Terminase-T7_RNaseH-like"/>
    <property type="match status" value="1"/>
</dbReference>
<evidence type="ECO:0000313" key="2">
    <source>
        <dbReference type="EMBL" id="EEE42832.1"/>
    </source>
</evidence>
<evidence type="ECO:0000259" key="1">
    <source>
        <dbReference type="Pfam" id="PF22530"/>
    </source>
</evidence>
<protein>
    <recommendedName>
        <fullName evidence="1">Terminase large subunit ribonuclease H-like domain-containing protein</fullName>
    </recommendedName>
</protein>
<dbReference type="RefSeq" id="WP_008188692.1">
    <property type="nucleotide sequence ID" value="NZ_CM011002.1"/>
</dbReference>
<dbReference type="InterPro" id="IPR047987">
    <property type="entry name" value="Gp19-like_virus"/>
</dbReference>
<dbReference type="NCBIfam" id="NF033889">
    <property type="entry name" value="termin_lrg_T7"/>
    <property type="match status" value="1"/>
</dbReference>
<comment type="caution">
    <text evidence="2">The sequence shown here is derived from an EMBL/GenBank/DDBJ whole genome shotgun (WGS) entry which is preliminary data.</text>
</comment>
<dbReference type="InterPro" id="IPR054762">
    <property type="entry name" value="Gp19_RNaseH-like"/>
</dbReference>